<dbReference type="InterPro" id="IPR024567">
    <property type="entry name" value="RNase_HII/HIII_dom"/>
</dbReference>
<evidence type="ECO:0000256" key="10">
    <source>
        <dbReference type="RuleBase" id="RU003515"/>
    </source>
</evidence>
<reference evidence="12 13" key="1">
    <citation type="journal article" date="2018" name="MBio">
        <title>Comparative Genomics Reveals the Core Gene Toolbox for the Fungus-Insect Symbiosis.</title>
        <authorList>
            <person name="Wang Y."/>
            <person name="Stata M."/>
            <person name="Wang W."/>
            <person name="Stajich J.E."/>
            <person name="White M.M."/>
            <person name="Moncalvo J.M."/>
        </authorList>
    </citation>
    <scope>NUCLEOTIDE SEQUENCE [LARGE SCALE GENOMIC DNA]</scope>
    <source>
        <strain evidence="12 13">SWE-8-4</strain>
    </source>
</reference>
<dbReference type="Pfam" id="PF01351">
    <property type="entry name" value="RNase_HII"/>
    <property type="match status" value="1"/>
</dbReference>
<dbReference type="FunFam" id="1.10.10.460:FF:000001">
    <property type="entry name" value="Ribonuclease"/>
    <property type="match status" value="1"/>
</dbReference>
<dbReference type="STRING" id="133385.A0A2T9YZH4"/>
<evidence type="ECO:0000259" key="11">
    <source>
        <dbReference type="PROSITE" id="PS51975"/>
    </source>
</evidence>
<evidence type="ECO:0000256" key="2">
    <source>
        <dbReference type="ARBA" id="ARBA00001936"/>
    </source>
</evidence>
<dbReference type="InterPro" id="IPR036397">
    <property type="entry name" value="RNaseH_sf"/>
</dbReference>
<dbReference type="SUPFAM" id="SSF53098">
    <property type="entry name" value="Ribonuclease H-like"/>
    <property type="match status" value="1"/>
</dbReference>
<evidence type="ECO:0000256" key="7">
    <source>
        <dbReference type="ARBA" id="ARBA00022759"/>
    </source>
</evidence>
<comment type="cofactor">
    <cofactor evidence="3">
        <name>Mg(2+)</name>
        <dbReference type="ChEBI" id="CHEBI:18420"/>
    </cofactor>
</comment>
<dbReference type="AlphaFoldDB" id="A0A2T9YZH4"/>
<dbReference type="EMBL" id="MBFR01000008">
    <property type="protein sequence ID" value="PVU97741.1"/>
    <property type="molecule type" value="Genomic_DNA"/>
</dbReference>
<keyword evidence="8 10" id="KW-0378">Hydrolase</keyword>
<comment type="function">
    <text evidence="10">Endonuclease that specifically degrades the RNA of RNA-DNA hybrids.</text>
</comment>
<comment type="caution">
    <text evidence="9">Lacks conserved residue(s) required for the propagation of feature annotation.</text>
</comment>
<name>A0A2T9YZH4_9FUNG</name>
<dbReference type="InterPro" id="IPR001352">
    <property type="entry name" value="RNase_HII/HIII"/>
</dbReference>
<comment type="cofactor">
    <cofactor evidence="2">
        <name>Mn(2+)</name>
        <dbReference type="ChEBI" id="CHEBI:29035"/>
    </cofactor>
</comment>
<dbReference type="PANTHER" id="PTHR10954">
    <property type="entry name" value="RIBONUCLEASE H2 SUBUNIT A"/>
    <property type="match status" value="1"/>
</dbReference>
<feature type="domain" description="RNase H type-2" evidence="11">
    <location>
        <begin position="1"/>
        <end position="132"/>
    </location>
</feature>
<dbReference type="EC" id="3.1.26.4" evidence="10"/>
<keyword evidence="5 10" id="KW-0540">Nuclease</keyword>
<dbReference type="GO" id="GO:0032299">
    <property type="term" value="C:ribonuclease H2 complex"/>
    <property type="evidence" value="ECO:0007669"/>
    <property type="project" value="TreeGrafter"/>
</dbReference>
<dbReference type="GO" id="GO:0043137">
    <property type="term" value="P:DNA replication, removal of RNA primer"/>
    <property type="evidence" value="ECO:0007669"/>
    <property type="project" value="TreeGrafter"/>
</dbReference>
<evidence type="ECO:0000313" key="12">
    <source>
        <dbReference type="EMBL" id="PVU97741.1"/>
    </source>
</evidence>
<sequence>MDLIQRILDAGFEISSVYIDTVGTPQSYEKKLSSRFPSIKFTVAKKADALYPIVSAASICAKVLRDLCIKNWVFKENDHLDKLISSNMGSGYPSDPVTVRWLKANIDYVFGYSDIVRFSWSTCSKILEEKAAKVKYNTQDEKDLEPQHFKKRTVLGRLVKPEKNTSLHNTITFNKNFKTNDCQSLFLKENKLCLWSSL</sequence>
<dbReference type="OrthoDB" id="7462577at2759"/>
<keyword evidence="6" id="KW-0479">Metal-binding</keyword>
<evidence type="ECO:0000256" key="4">
    <source>
        <dbReference type="ARBA" id="ARBA00007058"/>
    </source>
</evidence>
<keyword evidence="13" id="KW-1185">Reference proteome</keyword>
<keyword evidence="7 10" id="KW-0255">Endonuclease</keyword>
<gene>
    <name evidence="12" type="ORF">BB561_000354</name>
</gene>
<dbReference type="PANTHER" id="PTHR10954:SF7">
    <property type="entry name" value="RIBONUCLEASE H2 SUBUNIT A"/>
    <property type="match status" value="1"/>
</dbReference>
<comment type="similarity">
    <text evidence="4">Belongs to the RNase HII family. Eukaryotic subfamily.</text>
</comment>
<dbReference type="GO" id="GO:0046872">
    <property type="term" value="F:metal ion binding"/>
    <property type="evidence" value="ECO:0007669"/>
    <property type="project" value="UniProtKB-KW"/>
</dbReference>
<dbReference type="GO" id="GO:0006298">
    <property type="term" value="P:mismatch repair"/>
    <property type="evidence" value="ECO:0007669"/>
    <property type="project" value="TreeGrafter"/>
</dbReference>
<evidence type="ECO:0000256" key="8">
    <source>
        <dbReference type="ARBA" id="ARBA00022801"/>
    </source>
</evidence>
<dbReference type="GO" id="GO:0003723">
    <property type="term" value="F:RNA binding"/>
    <property type="evidence" value="ECO:0007669"/>
    <property type="project" value="UniProtKB-UniRule"/>
</dbReference>
<dbReference type="InterPro" id="IPR023160">
    <property type="entry name" value="RNase_HII_hlx-loop-hlx_cap_dom"/>
</dbReference>
<organism evidence="12 13">
    <name type="scientific">Smittium simulii</name>
    <dbReference type="NCBI Taxonomy" id="133385"/>
    <lineage>
        <taxon>Eukaryota</taxon>
        <taxon>Fungi</taxon>
        <taxon>Fungi incertae sedis</taxon>
        <taxon>Zoopagomycota</taxon>
        <taxon>Kickxellomycotina</taxon>
        <taxon>Harpellomycetes</taxon>
        <taxon>Harpellales</taxon>
        <taxon>Legeriomycetaceae</taxon>
        <taxon>Smittium</taxon>
    </lineage>
</organism>
<evidence type="ECO:0000256" key="9">
    <source>
        <dbReference type="PROSITE-ProRule" id="PRU01319"/>
    </source>
</evidence>
<evidence type="ECO:0000256" key="5">
    <source>
        <dbReference type="ARBA" id="ARBA00022722"/>
    </source>
</evidence>
<dbReference type="InterPro" id="IPR012337">
    <property type="entry name" value="RNaseH-like_sf"/>
</dbReference>
<dbReference type="GO" id="GO:0004523">
    <property type="term" value="F:RNA-DNA hybrid ribonuclease activity"/>
    <property type="evidence" value="ECO:0007669"/>
    <property type="project" value="UniProtKB-EC"/>
</dbReference>
<dbReference type="PROSITE" id="PS51975">
    <property type="entry name" value="RNASE_H_2"/>
    <property type="match status" value="1"/>
</dbReference>
<dbReference type="Gene3D" id="1.10.10.460">
    <property type="entry name" value="Ribonuclease hii. Domain 2"/>
    <property type="match status" value="1"/>
</dbReference>
<evidence type="ECO:0000313" key="13">
    <source>
        <dbReference type="Proteomes" id="UP000245383"/>
    </source>
</evidence>
<proteinExistence type="inferred from homology"/>
<comment type="caution">
    <text evidence="12">The sequence shown here is derived from an EMBL/GenBank/DDBJ whole genome shotgun (WGS) entry which is preliminary data.</text>
</comment>
<evidence type="ECO:0000256" key="6">
    <source>
        <dbReference type="ARBA" id="ARBA00022723"/>
    </source>
</evidence>
<evidence type="ECO:0000256" key="1">
    <source>
        <dbReference type="ARBA" id="ARBA00000077"/>
    </source>
</evidence>
<accession>A0A2T9YZH4</accession>
<comment type="catalytic activity">
    <reaction evidence="1 10">
        <text>Endonucleolytic cleavage to 5'-phosphomonoester.</text>
        <dbReference type="EC" id="3.1.26.4"/>
    </reaction>
</comment>
<dbReference type="Proteomes" id="UP000245383">
    <property type="component" value="Unassembled WGS sequence"/>
</dbReference>
<protein>
    <recommendedName>
        <fullName evidence="10">Ribonuclease</fullName>
        <ecNumber evidence="10">3.1.26.4</ecNumber>
    </recommendedName>
</protein>
<dbReference type="Gene3D" id="3.30.420.10">
    <property type="entry name" value="Ribonuclease H-like superfamily/Ribonuclease H"/>
    <property type="match status" value="1"/>
</dbReference>
<evidence type="ECO:0000256" key="3">
    <source>
        <dbReference type="ARBA" id="ARBA00001946"/>
    </source>
</evidence>